<organism evidence="4 5">
    <name type="scientific">Marchantia polymorpha subsp. ruderalis</name>
    <dbReference type="NCBI Taxonomy" id="1480154"/>
    <lineage>
        <taxon>Eukaryota</taxon>
        <taxon>Viridiplantae</taxon>
        <taxon>Streptophyta</taxon>
        <taxon>Embryophyta</taxon>
        <taxon>Marchantiophyta</taxon>
        <taxon>Marchantiopsida</taxon>
        <taxon>Marchantiidae</taxon>
        <taxon>Marchantiales</taxon>
        <taxon>Marchantiaceae</taxon>
        <taxon>Marchantia</taxon>
    </lineage>
</organism>
<dbReference type="AlphaFoldDB" id="A0A176VT53"/>
<accession>A0A176VT53</accession>
<dbReference type="SUPFAM" id="SSF57756">
    <property type="entry name" value="Retrovirus zinc finger-like domains"/>
    <property type="match status" value="1"/>
</dbReference>
<feature type="region of interest" description="Disordered" evidence="2">
    <location>
        <begin position="229"/>
        <end position="315"/>
    </location>
</feature>
<dbReference type="GO" id="GO:0003676">
    <property type="term" value="F:nucleic acid binding"/>
    <property type="evidence" value="ECO:0007669"/>
    <property type="project" value="InterPro"/>
</dbReference>
<feature type="compositionally biased region" description="Basic and acidic residues" evidence="2">
    <location>
        <begin position="1"/>
        <end position="12"/>
    </location>
</feature>
<dbReference type="PANTHER" id="PTHR33223">
    <property type="entry name" value="CCHC-TYPE DOMAIN-CONTAINING PROTEIN"/>
    <property type="match status" value="1"/>
</dbReference>
<keyword evidence="1" id="KW-0863">Zinc-finger</keyword>
<feature type="domain" description="CCHC-type" evidence="3">
    <location>
        <begin position="354"/>
        <end position="368"/>
    </location>
</feature>
<keyword evidence="1" id="KW-0479">Metal-binding</keyword>
<feature type="compositionally biased region" description="Basic and acidic residues" evidence="2">
    <location>
        <begin position="299"/>
        <end position="315"/>
    </location>
</feature>
<evidence type="ECO:0000259" key="3">
    <source>
        <dbReference type="PROSITE" id="PS50158"/>
    </source>
</evidence>
<dbReference type="Pfam" id="PF19259">
    <property type="entry name" value="Ty3_capsid"/>
    <property type="match status" value="1"/>
</dbReference>
<protein>
    <recommendedName>
        <fullName evidence="3">CCHC-type domain-containing protein</fullName>
    </recommendedName>
</protein>
<dbReference type="PANTHER" id="PTHR33223:SF6">
    <property type="entry name" value="CCHC-TYPE DOMAIN-CONTAINING PROTEIN"/>
    <property type="match status" value="1"/>
</dbReference>
<evidence type="ECO:0000313" key="5">
    <source>
        <dbReference type="Proteomes" id="UP000077202"/>
    </source>
</evidence>
<proteinExistence type="predicted"/>
<reference evidence="4" key="1">
    <citation type="submission" date="2016-03" db="EMBL/GenBank/DDBJ databases">
        <title>Mechanisms controlling the formation of the plant cell surface in tip-growing cells are functionally conserved among land plants.</title>
        <authorList>
            <person name="Honkanen S."/>
            <person name="Jones V.A."/>
            <person name="Morieri G."/>
            <person name="Champion C."/>
            <person name="Hetherington A.J."/>
            <person name="Kelly S."/>
            <person name="Saint-Marcoux D."/>
            <person name="Proust H."/>
            <person name="Prescott H."/>
            <person name="Dolan L."/>
        </authorList>
    </citation>
    <scope>NUCLEOTIDE SEQUENCE [LARGE SCALE GENOMIC DNA]</scope>
    <source>
        <tissue evidence="4">Whole gametophyte</tissue>
    </source>
</reference>
<feature type="region of interest" description="Disordered" evidence="2">
    <location>
        <begin position="1"/>
        <end position="26"/>
    </location>
</feature>
<feature type="compositionally biased region" description="Low complexity" evidence="2">
    <location>
        <begin position="267"/>
        <end position="279"/>
    </location>
</feature>
<dbReference type="PROSITE" id="PS50158">
    <property type="entry name" value="ZF_CCHC"/>
    <property type="match status" value="1"/>
</dbReference>
<sequence>MKQHKQESDSPRRSSRKKRSDKESEDVSFVSIIVDLGGTEPEELITTEGGAVPLGGGQPLEPNCGSSPDEVHSMAKSTSRLKYRKFKGDGREDVDEWLCEFNSTAAANQEDDATKLRLFQGLLKKEALQWYLDVAVPVRNDWDQLTLAFLWTFREVGGEARTLGKLSKMRMEPGESVRRYVQRVRSLIRKLTPGIAPSVQVEWYVSGFPDRIGFQVRQARPQTLQEAMEAAQNYENSKQSLRQSGSHSKKEVYKGKKQIRRKREVSDSSSGSSTDSWSGDSEDSEEDHSPRRASGSRGHHGERDRAAVRLQEEVPDDKRMMKDIQSSWMAIKVQLAETHKNRRPVPTIRNNVWCTRCGQAGHYPNECPHVPPKQGQFVDETGYVFFATSEYEEGEQNMIPVSQVAPSYGRSRMLQPMVTPSVVTI</sequence>
<name>A0A176VT53_MARPO</name>
<keyword evidence="5" id="KW-1185">Reference proteome</keyword>
<feature type="compositionally biased region" description="Polar residues" evidence="2">
    <location>
        <begin position="233"/>
        <end position="246"/>
    </location>
</feature>
<gene>
    <name evidence="4" type="ORF">AXG93_4316s1040</name>
</gene>
<keyword evidence="1" id="KW-0862">Zinc</keyword>
<dbReference type="GO" id="GO:0008270">
    <property type="term" value="F:zinc ion binding"/>
    <property type="evidence" value="ECO:0007669"/>
    <property type="project" value="UniProtKB-KW"/>
</dbReference>
<comment type="caution">
    <text evidence="4">The sequence shown here is derived from an EMBL/GenBank/DDBJ whole genome shotgun (WGS) entry which is preliminary data.</text>
</comment>
<dbReference type="InterPro" id="IPR045358">
    <property type="entry name" value="Ty3_capsid"/>
</dbReference>
<dbReference type="EMBL" id="LVLJ01002823">
    <property type="protein sequence ID" value="OAE23573.1"/>
    <property type="molecule type" value="Genomic_DNA"/>
</dbReference>
<dbReference type="Proteomes" id="UP000077202">
    <property type="component" value="Unassembled WGS sequence"/>
</dbReference>
<evidence type="ECO:0000256" key="2">
    <source>
        <dbReference type="SAM" id="MobiDB-lite"/>
    </source>
</evidence>
<dbReference type="InterPro" id="IPR036875">
    <property type="entry name" value="Znf_CCHC_sf"/>
</dbReference>
<dbReference type="InterPro" id="IPR001878">
    <property type="entry name" value="Znf_CCHC"/>
</dbReference>
<evidence type="ECO:0000313" key="4">
    <source>
        <dbReference type="EMBL" id="OAE23573.1"/>
    </source>
</evidence>
<evidence type="ECO:0000256" key="1">
    <source>
        <dbReference type="PROSITE-ProRule" id="PRU00047"/>
    </source>
</evidence>